<keyword evidence="2" id="KW-1185">Reference proteome</keyword>
<proteinExistence type="predicted"/>
<dbReference type="KEGG" id="cit:102616840"/>
<organism evidence="1 2">
    <name type="scientific">Citrus sinensis</name>
    <name type="common">Sweet orange</name>
    <name type="synonym">Citrus aurantium var. sinensis</name>
    <dbReference type="NCBI Taxonomy" id="2711"/>
    <lineage>
        <taxon>Eukaryota</taxon>
        <taxon>Viridiplantae</taxon>
        <taxon>Streptophyta</taxon>
        <taxon>Embryophyta</taxon>
        <taxon>Tracheophyta</taxon>
        <taxon>Spermatophyta</taxon>
        <taxon>Magnoliopsida</taxon>
        <taxon>eudicotyledons</taxon>
        <taxon>Gunneridae</taxon>
        <taxon>Pentapetalae</taxon>
        <taxon>rosids</taxon>
        <taxon>malvids</taxon>
        <taxon>Sapindales</taxon>
        <taxon>Rutaceae</taxon>
        <taxon>Aurantioideae</taxon>
        <taxon>Citrus</taxon>
    </lineage>
</organism>
<dbReference type="PANTHER" id="PTHR35320">
    <property type="entry name" value="ATP-DEPENDENT CLP PROTEASE ATP-BINDING SUBUNIT"/>
    <property type="match status" value="1"/>
</dbReference>
<dbReference type="PANTHER" id="PTHR35320:SF1">
    <property type="entry name" value="ATP-DEPENDENT CLP PROTEASE ATP-BINDING SUBUNIT"/>
    <property type="match status" value="1"/>
</dbReference>
<dbReference type="AlphaFoldDB" id="A0A067F1Y5"/>
<dbReference type="Proteomes" id="UP000027120">
    <property type="component" value="Unassembled WGS sequence"/>
</dbReference>
<accession>A0A067F1Y5</accession>
<evidence type="ECO:0000313" key="1">
    <source>
        <dbReference type="EMBL" id="KDO60115.1"/>
    </source>
</evidence>
<dbReference type="STRING" id="2711.A0A067F1Y5"/>
<evidence type="ECO:0000313" key="2">
    <source>
        <dbReference type="Proteomes" id="UP000027120"/>
    </source>
</evidence>
<reference evidence="1 2" key="1">
    <citation type="submission" date="2014-04" db="EMBL/GenBank/DDBJ databases">
        <authorList>
            <consortium name="International Citrus Genome Consortium"/>
            <person name="Gmitter F."/>
            <person name="Chen C."/>
            <person name="Farmerie W."/>
            <person name="Harkins T."/>
            <person name="Desany B."/>
            <person name="Mohiuddin M."/>
            <person name="Kodira C."/>
            <person name="Borodovsky M."/>
            <person name="Lomsadze A."/>
            <person name="Burns P."/>
            <person name="Jenkins J."/>
            <person name="Prochnik S."/>
            <person name="Shu S."/>
            <person name="Chapman J."/>
            <person name="Pitluck S."/>
            <person name="Schmutz J."/>
            <person name="Rokhsar D."/>
        </authorList>
    </citation>
    <scope>NUCLEOTIDE SEQUENCE</scope>
</reference>
<dbReference type="OrthoDB" id="2019561at2759"/>
<protein>
    <submittedName>
        <fullName evidence="1">Uncharacterized protein</fullName>
    </submittedName>
</protein>
<gene>
    <name evidence="1" type="ORF">CISIN_1g026396mg</name>
</gene>
<dbReference type="EMBL" id="KK784934">
    <property type="protein sequence ID" value="KDO60115.1"/>
    <property type="molecule type" value="Genomic_DNA"/>
</dbReference>
<dbReference type="PaxDb" id="2711-XP_006490316.1"/>
<sequence length="239" mass="26099">MGCKINSSNPPILCRFASTKPSQRIKKFALSSYNPSQQDPVSSIITTQQTDRLPNVCTVNFKTMKACKLGISRYPDFEYNAEGGKGTGTGTRKNTNGDEISVSFDLETLYIPPLTSATTTFLGLPMPPFLKIDIVPELFQGSIDQESGRVDLEFTAKFLFSVGSIYRAPPLLVKTVLSSEESKGEIRSGRGERLDKEGKCRLVGVAIVDPIDDLFMNTFLALPTECLANLNAVISLSTL</sequence>
<name>A0A067F1Y5_CITSI</name>
<dbReference type="eggNOG" id="ENOG502QQJ2">
    <property type="taxonomic scope" value="Eukaryota"/>
</dbReference>